<dbReference type="SUPFAM" id="SSF141868">
    <property type="entry name" value="EAL domain-like"/>
    <property type="match status" value="1"/>
</dbReference>
<dbReference type="Pfam" id="PF01590">
    <property type="entry name" value="GAF"/>
    <property type="match status" value="1"/>
</dbReference>
<dbReference type="InterPro" id="IPR035919">
    <property type="entry name" value="EAL_sf"/>
</dbReference>
<evidence type="ECO:0000259" key="4">
    <source>
        <dbReference type="PROSITE" id="PS50112"/>
    </source>
</evidence>
<dbReference type="CDD" id="cd01948">
    <property type="entry name" value="EAL"/>
    <property type="match status" value="1"/>
</dbReference>
<dbReference type="SUPFAM" id="SSF55781">
    <property type="entry name" value="GAF domain-like"/>
    <property type="match status" value="1"/>
</dbReference>
<dbReference type="Gene3D" id="3.20.20.450">
    <property type="entry name" value="EAL domain"/>
    <property type="match status" value="1"/>
</dbReference>
<dbReference type="GO" id="GO:0006355">
    <property type="term" value="P:regulation of DNA-templated transcription"/>
    <property type="evidence" value="ECO:0007669"/>
    <property type="project" value="InterPro"/>
</dbReference>
<dbReference type="InterPro" id="IPR000700">
    <property type="entry name" value="PAS-assoc_C"/>
</dbReference>
<dbReference type="OrthoDB" id="9804951at2"/>
<sequence length="898" mass="101256">MADYPDDSSLVDAESERIALLNTLEMLNTDAEPVFDRITQLAADIFETPIASVTLLDGDRAWFKSCVGISFDEAPREHSFCAYSIQQHDPLIVPDMMKDARFMQNPYVLGPPHIRFYAGAPVESLEGHALGALCVIDTQPRQFSSRQARILKSLAGMVSREIQMREATTLSRRQLLRSSEQIAASEARFRTMFKRASVGIALVSPEGRWFNVNDSLCAIVGYSQEEMAQLTYRDITLEDDLDTAVKLVDQLTHGDIDQYQLEKRYRRKDGSTVWVNLLVTKQLDTKGNLEYYVCIVQDIQARKEAEDLLIALQSDLEKQVQDRTQDLQYANETLSYLIEQQAQSAQDLLMREVELSAILENTNDAYLSTDDTGVITAWNRKAEETFRWKREEAIGRRMDQLIIPPAIRETHREGLKSFLSSGDGEVLGKVLELPVVRKDGMLIPVEMRITAVDIENRRIFSAFLQDITQRKLEEERRERDAQEDALTGLSNRRAMYAFLQNKLKADLSSANPLQLLYLDLDRFKPVNDTLGHAAGDQVLMEVAYRLKKCLRDDDLVSRIGGDEFVIIANGLTTRVATEGLCRRLLEQIATPILIGEHEAAIGCSIGIVTAPQDSRRADELLRFADIALYEAKAAGRNTWQFYTEQMSTRLLIRRQIETDLKKALRRNEMRLEFQPRYDVKSGTIAGAEALVRWQHPVRGYLSPDHFISIAEETGLIVPLSDWVLRQACIEAGKWEKALFVSVNLSPVEFKRSDLVARIRKHLEETGLAPGRLELEITEGVMLDNANDALATMRQLKALGVRISMDDFGTGYSSLSYVHTYPFDGIKIDRSFISSLDDSSSGEAIIEAIVGLGRALSLTVTAEGVETERQLDLLARLKCNQAQGFYLGRPVQMKASGFF</sequence>
<dbReference type="AlphaFoldDB" id="A0A562QA94"/>
<dbReference type="PANTHER" id="PTHR44757">
    <property type="entry name" value="DIGUANYLATE CYCLASE DGCP"/>
    <property type="match status" value="1"/>
</dbReference>
<evidence type="ECO:0000313" key="8">
    <source>
        <dbReference type="EMBL" id="TWI53685.1"/>
    </source>
</evidence>
<keyword evidence="3" id="KW-0175">Coiled coil</keyword>
<feature type="domain" description="PAC" evidence="5">
    <location>
        <begin position="429"/>
        <end position="479"/>
    </location>
</feature>
<dbReference type="InterPro" id="IPR052155">
    <property type="entry name" value="Biofilm_reg_signaling"/>
</dbReference>
<organism evidence="8 9">
    <name type="scientific">Pseudomonas duriflava</name>
    <dbReference type="NCBI Taxonomy" id="459528"/>
    <lineage>
        <taxon>Bacteria</taxon>
        <taxon>Pseudomonadati</taxon>
        <taxon>Pseudomonadota</taxon>
        <taxon>Gammaproteobacteria</taxon>
        <taxon>Pseudomonadales</taxon>
        <taxon>Pseudomonadaceae</taxon>
        <taxon>Pseudomonas</taxon>
    </lineage>
</organism>
<gene>
    <name evidence="8" type="ORF">IQ22_02290</name>
</gene>
<dbReference type="SMART" id="SM00091">
    <property type="entry name" value="PAS"/>
    <property type="match status" value="2"/>
</dbReference>
<evidence type="ECO:0000259" key="5">
    <source>
        <dbReference type="PROSITE" id="PS50113"/>
    </source>
</evidence>
<dbReference type="SMART" id="SM00267">
    <property type="entry name" value="GGDEF"/>
    <property type="match status" value="1"/>
</dbReference>
<dbReference type="InterPro" id="IPR000160">
    <property type="entry name" value="GGDEF_dom"/>
</dbReference>
<dbReference type="CDD" id="cd01949">
    <property type="entry name" value="GGDEF"/>
    <property type="match status" value="1"/>
</dbReference>
<dbReference type="InterPro" id="IPR013767">
    <property type="entry name" value="PAS_fold"/>
</dbReference>
<evidence type="ECO:0000259" key="6">
    <source>
        <dbReference type="PROSITE" id="PS50883"/>
    </source>
</evidence>
<reference evidence="8 9" key="1">
    <citation type="journal article" date="2015" name="Stand. Genomic Sci.">
        <title>Genomic Encyclopedia of Bacterial and Archaeal Type Strains, Phase III: the genomes of soil and plant-associated and newly described type strains.</title>
        <authorList>
            <person name="Whitman W.B."/>
            <person name="Woyke T."/>
            <person name="Klenk H.P."/>
            <person name="Zhou Y."/>
            <person name="Lilburn T.G."/>
            <person name="Beck B.J."/>
            <person name="De Vos P."/>
            <person name="Vandamme P."/>
            <person name="Eisen J.A."/>
            <person name="Garrity G."/>
            <person name="Hugenholtz P."/>
            <person name="Kyrpides N.C."/>
        </authorList>
    </citation>
    <scope>NUCLEOTIDE SEQUENCE [LARGE SCALE GENOMIC DNA]</scope>
    <source>
        <strain evidence="8 9">CGMCC 1.6858</strain>
    </source>
</reference>
<dbReference type="GO" id="GO:0003824">
    <property type="term" value="F:catalytic activity"/>
    <property type="evidence" value="ECO:0007669"/>
    <property type="project" value="UniProtKB-ARBA"/>
</dbReference>
<dbReference type="InterPro" id="IPR043128">
    <property type="entry name" value="Rev_trsase/Diguanyl_cyclase"/>
</dbReference>
<feature type="domain" description="GGDEF" evidence="7">
    <location>
        <begin position="511"/>
        <end position="644"/>
    </location>
</feature>
<accession>A0A562QA94</accession>
<feature type="domain" description="EAL" evidence="6">
    <location>
        <begin position="653"/>
        <end position="898"/>
    </location>
</feature>
<dbReference type="SMART" id="SM00065">
    <property type="entry name" value="GAF"/>
    <property type="match status" value="1"/>
</dbReference>
<name>A0A562QA94_9PSED</name>
<comment type="caution">
    <text evidence="8">The sequence shown here is derived from an EMBL/GenBank/DDBJ whole genome shotgun (WGS) entry which is preliminary data.</text>
</comment>
<comment type="cofactor">
    <cofactor evidence="1">
        <name>Mg(2+)</name>
        <dbReference type="ChEBI" id="CHEBI:18420"/>
    </cofactor>
</comment>
<protein>
    <submittedName>
        <fullName evidence="8">PAS domain S-box-containing protein/diguanylate cyclase (GGDEF)-like protein</fullName>
    </submittedName>
</protein>
<dbReference type="RefSeq" id="WP_145141769.1">
    <property type="nucleotide sequence ID" value="NZ_VLKY01000007.1"/>
</dbReference>
<dbReference type="GO" id="GO:0005886">
    <property type="term" value="C:plasma membrane"/>
    <property type="evidence" value="ECO:0007669"/>
    <property type="project" value="UniProtKB-SubCell"/>
</dbReference>
<dbReference type="PANTHER" id="PTHR44757:SF10">
    <property type="entry name" value="MEMBRANE PROTEIN"/>
    <property type="match status" value="1"/>
</dbReference>
<feature type="domain" description="PAS" evidence="4">
    <location>
        <begin position="351"/>
        <end position="422"/>
    </location>
</feature>
<evidence type="ECO:0000256" key="3">
    <source>
        <dbReference type="SAM" id="Coils"/>
    </source>
</evidence>
<dbReference type="FunFam" id="3.30.70.270:FF:000001">
    <property type="entry name" value="Diguanylate cyclase domain protein"/>
    <property type="match status" value="1"/>
</dbReference>
<dbReference type="Pfam" id="PF00989">
    <property type="entry name" value="PAS"/>
    <property type="match status" value="1"/>
</dbReference>
<keyword evidence="9" id="KW-1185">Reference proteome</keyword>
<dbReference type="SUPFAM" id="SSF55785">
    <property type="entry name" value="PYP-like sensor domain (PAS domain)"/>
    <property type="match status" value="2"/>
</dbReference>
<dbReference type="PROSITE" id="PS50112">
    <property type="entry name" value="PAS"/>
    <property type="match status" value="2"/>
</dbReference>
<dbReference type="Gene3D" id="3.30.450.20">
    <property type="entry name" value="PAS domain"/>
    <property type="match status" value="2"/>
</dbReference>
<dbReference type="EMBL" id="VLKY01000007">
    <property type="protein sequence ID" value="TWI53685.1"/>
    <property type="molecule type" value="Genomic_DNA"/>
</dbReference>
<dbReference type="InterPro" id="IPR000014">
    <property type="entry name" value="PAS"/>
</dbReference>
<dbReference type="Pfam" id="PF00563">
    <property type="entry name" value="EAL"/>
    <property type="match status" value="1"/>
</dbReference>
<evidence type="ECO:0000259" key="7">
    <source>
        <dbReference type="PROSITE" id="PS50887"/>
    </source>
</evidence>
<evidence type="ECO:0000313" key="9">
    <source>
        <dbReference type="Proteomes" id="UP000316905"/>
    </source>
</evidence>
<dbReference type="SMART" id="SM00086">
    <property type="entry name" value="PAC"/>
    <property type="match status" value="2"/>
</dbReference>
<dbReference type="Gene3D" id="3.30.450.40">
    <property type="match status" value="1"/>
</dbReference>
<feature type="domain" description="PAC" evidence="5">
    <location>
        <begin position="259"/>
        <end position="311"/>
    </location>
</feature>
<dbReference type="PROSITE" id="PS50883">
    <property type="entry name" value="EAL"/>
    <property type="match status" value="1"/>
</dbReference>
<dbReference type="PROSITE" id="PS50887">
    <property type="entry name" value="GGDEF"/>
    <property type="match status" value="1"/>
</dbReference>
<dbReference type="Gene3D" id="3.30.70.270">
    <property type="match status" value="1"/>
</dbReference>
<dbReference type="SUPFAM" id="SSF55073">
    <property type="entry name" value="Nucleotide cyclase"/>
    <property type="match status" value="1"/>
</dbReference>
<dbReference type="InterPro" id="IPR029787">
    <property type="entry name" value="Nucleotide_cyclase"/>
</dbReference>
<feature type="domain" description="PAS" evidence="4">
    <location>
        <begin position="185"/>
        <end position="255"/>
    </location>
</feature>
<dbReference type="NCBIfam" id="TIGR00254">
    <property type="entry name" value="GGDEF"/>
    <property type="match status" value="1"/>
</dbReference>
<evidence type="ECO:0000256" key="2">
    <source>
        <dbReference type="ARBA" id="ARBA00004533"/>
    </source>
</evidence>
<proteinExistence type="predicted"/>
<feature type="coiled-coil region" evidence="3">
    <location>
        <begin position="464"/>
        <end position="492"/>
    </location>
</feature>
<comment type="subcellular location">
    <subcellularLocation>
        <location evidence="2">Cell inner membrane</location>
    </subcellularLocation>
</comment>
<dbReference type="InterPro" id="IPR001610">
    <property type="entry name" value="PAC"/>
</dbReference>
<dbReference type="CDD" id="cd00130">
    <property type="entry name" value="PAS"/>
    <property type="match status" value="2"/>
</dbReference>
<dbReference type="Pfam" id="PF00990">
    <property type="entry name" value="GGDEF"/>
    <property type="match status" value="1"/>
</dbReference>
<dbReference type="PROSITE" id="PS50113">
    <property type="entry name" value="PAC"/>
    <property type="match status" value="2"/>
</dbReference>
<dbReference type="InterPro" id="IPR003018">
    <property type="entry name" value="GAF"/>
</dbReference>
<dbReference type="InterPro" id="IPR035965">
    <property type="entry name" value="PAS-like_dom_sf"/>
</dbReference>
<dbReference type="InterPro" id="IPR029016">
    <property type="entry name" value="GAF-like_dom_sf"/>
</dbReference>
<evidence type="ECO:0000256" key="1">
    <source>
        <dbReference type="ARBA" id="ARBA00001946"/>
    </source>
</evidence>
<dbReference type="NCBIfam" id="TIGR00229">
    <property type="entry name" value="sensory_box"/>
    <property type="match status" value="2"/>
</dbReference>
<dbReference type="SMART" id="SM00052">
    <property type="entry name" value="EAL"/>
    <property type="match status" value="1"/>
</dbReference>
<dbReference type="InterPro" id="IPR001633">
    <property type="entry name" value="EAL_dom"/>
</dbReference>
<dbReference type="Proteomes" id="UP000316905">
    <property type="component" value="Unassembled WGS sequence"/>
</dbReference>
<dbReference type="Pfam" id="PF13426">
    <property type="entry name" value="PAS_9"/>
    <property type="match status" value="1"/>
</dbReference>